<evidence type="ECO:0000256" key="6">
    <source>
        <dbReference type="ARBA" id="ARBA00022960"/>
    </source>
</evidence>
<dbReference type="PANTHER" id="PTHR43024:SF1">
    <property type="entry name" value="UDP-N-ACETYLMURAMOYL-TRIPEPTIDE--D-ALANYL-D-ALANINE LIGASE"/>
    <property type="match status" value="1"/>
</dbReference>
<dbReference type="GO" id="GO:0071555">
    <property type="term" value="P:cell wall organization"/>
    <property type="evidence" value="ECO:0007669"/>
    <property type="project" value="UniProtKB-KW"/>
</dbReference>
<keyword evidence="6 10" id="KW-0133">Cell shape</keyword>
<feature type="domain" description="Mur ligase N-terminal catalytic" evidence="12">
    <location>
        <begin position="24"/>
        <end position="71"/>
    </location>
</feature>
<evidence type="ECO:0000256" key="3">
    <source>
        <dbReference type="ARBA" id="ARBA00022618"/>
    </source>
</evidence>
<evidence type="ECO:0000256" key="9">
    <source>
        <dbReference type="ARBA" id="ARBA00023316"/>
    </source>
</evidence>
<dbReference type="GO" id="GO:0047480">
    <property type="term" value="F:UDP-N-acetylmuramoyl-tripeptide-D-alanyl-D-alanine ligase activity"/>
    <property type="evidence" value="ECO:0007669"/>
    <property type="project" value="UniProtKB-UniRule"/>
</dbReference>
<dbReference type="Gene3D" id="3.40.1190.10">
    <property type="entry name" value="Mur-like, catalytic domain"/>
    <property type="match status" value="1"/>
</dbReference>
<dbReference type="HAMAP" id="MF_02019">
    <property type="entry name" value="MurF"/>
    <property type="match status" value="1"/>
</dbReference>
<feature type="domain" description="Mur ligase C-terminal" evidence="13">
    <location>
        <begin position="337"/>
        <end position="440"/>
    </location>
</feature>
<dbReference type="EMBL" id="FYEH01000001">
    <property type="protein sequence ID" value="SNB56222.1"/>
    <property type="molecule type" value="Genomic_DNA"/>
</dbReference>
<dbReference type="Pfam" id="PF08245">
    <property type="entry name" value="Mur_ligase_M"/>
    <property type="match status" value="1"/>
</dbReference>
<protein>
    <recommendedName>
        <fullName evidence="10 11">UDP-N-acetylmuramoyl-tripeptide--D-alanyl-D-alanine ligase</fullName>
        <ecNumber evidence="10 11">6.3.2.10</ecNumber>
    </recommendedName>
    <alternativeName>
        <fullName evidence="10">D-alanyl-D-alanine-adding enzyme</fullName>
    </alternativeName>
</protein>
<evidence type="ECO:0000256" key="10">
    <source>
        <dbReference type="HAMAP-Rule" id="MF_02019"/>
    </source>
</evidence>
<dbReference type="InterPro" id="IPR051046">
    <property type="entry name" value="MurCDEF_CellWall_CoF430Synth"/>
</dbReference>
<evidence type="ECO:0000256" key="5">
    <source>
        <dbReference type="ARBA" id="ARBA00022840"/>
    </source>
</evidence>
<gene>
    <name evidence="10" type="primary">murF</name>
    <name evidence="15" type="ORF">SAMN07250955_101525</name>
</gene>
<reference evidence="15 16" key="1">
    <citation type="submission" date="2017-06" db="EMBL/GenBank/DDBJ databases">
        <authorList>
            <person name="Kim H.J."/>
            <person name="Triplett B.A."/>
        </authorList>
    </citation>
    <scope>NUCLEOTIDE SEQUENCE [LARGE SCALE GENOMIC DNA]</scope>
    <source>
        <strain evidence="15 16">B29T1</strain>
    </source>
</reference>
<dbReference type="NCBIfam" id="TIGR01143">
    <property type="entry name" value="murF"/>
    <property type="match status" value="1"/>
</dbReference>
<comment type="catalytic activity">
    <reaction evidence="10 11">
        <text>D-alanyl-D-alanine + UDP-N-acetyl-alpha-D-muramoyl-L-alanyl-gamma-D-glutamyl-meso-2,6-diaminopimelate + ATP = UDP-N-acetyl-alpha-D-muramoyl-L-alanyl-gamma-D-glutamyl-meso-2,6-diaminopimeloyl-D-alanyl-D-alanine + ADP + phosphate + H(+)</text>
        <dbReference type="Rhea" id="RHEA:28374"/>
        <dbReference type="ChEBI" id="CHEBI:15378"/>
        <dbReference type="ChEBI" id="CHEBI:30616"/>
        <dbReference type="ChEBI" id="CHEBI:43474"/>
        <dbReference type="ChEBI" id="CHEBI:57822"/>
        <dbReference type="ChEBI" id="CHEBI:61386"/>
        <dbReference type="ChEBI" id="CHEBI:83905"/>
        <dbReference type="ChEBI" id="CHEBI:456216"/>
        <dbReference type="EC" id="6.3.2.10"/>
    </reaction>
</comment>
<dbReference type="SUPFAM" id="SSF53623">
    <property type="entry name" value="MurD-like peptide ligases, catalytic domain"/>
    <property type="match status" value="1"/>
</dbReference>
<dbReference type="NCBIfam" id="NF010693">
    <property type="entry name" value="PRK14093.1"/>
    <property type="match status" value="1"/>
</dbReference>
<proteinExistence type="inferred from homology"/>
<dbReference type="InterPro" id="IPR005863">
    <property type="entry name" value="UDP-N-AcMur_synth"/>
</dbReference>
<dbReference type="SUPFAM" id="SSF53244">
    <property type="entry name" value="MurD-like peptide ligases, peptide-binding domain"/>
    <property type="match status" value="1"/>
</dbReference>
<dbReference type="PANTHER" id="PTHR43024">
    <property type="entry name" value="UDP-N-ACETYLMURAMOYL-TRIPEPTIDE--D-ALANYL-D-ALANINE LIGASE"/>
    <property type="match status" value="1"/>
</dbReference>
<evidence type="ECO:0000256" key="1">
    <source>
        <dbReference type="ARBA" id="ARBA00022490"/>
    </source>
</evidence>
<dbReference type="GO" id="GO:0005737">
    <property type="term" value="C:cytoplasm"/>
    <property type="evidence" value="ECO:0007669"/>
    <property type="project" value="UniProtKB-SubCell"/>
</dbReference>
<dbReference type="Pfam" id="PF01225">
    <property type="entry name" value="Mur_ligase"/>
    <property type="match status" value="1"/>
</dbReference>
<dbReference type="UniPathway" id="UPA00219"/>
<dbReference type="Proteomes" id="UP000197065">
    <property type="component" value="Unassembled WGS sequence"/>
</dbReference>
<accession>A0A212QA69</accession>
<dbReference type="InterPro" id="IPR035911">
    <property type="entry name" value="MurE/MurF_N"/>
</dbReference>
<keyword evidence="4 10" id="KW-0547">Nucleotide-binding</keyword>
<dbReference type="InterPro" id="IPR036565">
    <property type="entry name" value="Mur-like_cat_sf"/>
</dbReference>
<dbReference type="InterPro" id="IPR000713">
    <property type="entry name" value="Mur_ligase_N"/>
</dbReference>
<comment type="subcellular location">
    <subcellularLocation>
        <location evidence="10 11">Cytoplasm</location>
    </subcellularLocation>
</comment>
<dbReference type="RefSeq" id="WP_088559804.1">
    <property type="nucleotide sequence ID" value="NZ_FYEH01000001.1"/>
</dbReference>
<dbReference type="GO" id="GO:0005524">
    <property type="term" value="F:ATP binding"/>
    <property type="evidence" value="ECO:0007669"/>
    <property type="project" value="UniProtKB-UniRule"/>
</dbReference>
<name>A0A212QA69_9PROT</name>
<dbReference type="Gene3D" id="3.90.190.20">
    <property type="entry name" value="Mur ligase, C-terminal domain"/>
    <property type="match status" value="1"/>
</dbReference>
<dbReference type="InterPro" id="IPR004101">
    <property type="entry name" value="Mur_ligase_C"/>
</dbReference>
<dbReference type="GO" id="GO:0008766">
    <property type="term" value="F:UDP-N-acetylmuramoylalanyl-D-glutamyl-2,6-diaminopimelate-D-alanyl-D-alanine ligase activity"/>
    <property type="evidence" value="ECO:0007669"/>
    <property type="project" value="RHEA"/>
</dbReference>
<dbReference type="OrthoDB" id="9800958at2"/>
<dbReference type="GO" id="GO:0009252">
    <property type="term" value="P:peptidoglycan biosynthetic process"/>
    <property type="evidence" value="ECO:0007669"/>
    <property type="project" value="UniProtKB-UniRule"/>
</dbReference>
<dbReference type="Pfam" id="PF02875">
    <property type="entry name" value="Mur_ligase_C"/>
    <property type="match status" value="1"/>
</dbReference>
<keyword evidence="8 10" id="KW-0131">Cell cycle</keyword>
<evidence type="ECO:0000259" key="14">
    <source>
        <dbReference type="Pfam" id="PF08245"/>
    </source>
</evidence>
<evidence type="ECO:0000313" key="16">
    <source>
        <dbReference type="Proteomes" id="UP000197065"/>
    </source>
</evidence>
<keyword evidence="9 10" id="KW-0961">Cell wall biogenesis/degradation</keyword>
<dbReference type="EC" id="6.3.2.10" evidence="10 11"/>
<dbReference type="Gene3D" id="3.40.1390.10">
    <property type="entry name" value="MurE/MurF, N-terminal domain"/>
    <property type="match status" value="1"/>
</dbReference>
<evidence type="ECO:0000259" key="13">
    <source>
        <dbReference type="Pfam" id="PF02875"/>
    </source>
</evidence>
<keyword evidence="7 10" id="KW-0573">Peptidoglycan synthesis</keyword>
<organism evidence="15 16">
    <name type="scientific">Arboricoccus pini</name>
    <dbReference type="NCBI Taxonomy" id="1963835"/>
    <lineage>
        <taxon>Bacteria</taxon>
        <taxon>Pseudomonadati</taxon>
        <taxon>Pseudomonadota</taxon>
        <taxon>Alphaproteobacteria</taxon>
        <taxon>Geminicoccales</taxon>
        <taxon>Geminicoccaceae</taxon>
        <taxon>Arboricoccus</taxon>
    </lineage>
</organism>
<dbReference type="GO" id="GO:0008360">
    <property type="term" value="P:regulation of cell shape"/>
    <property type="evidence" value="ECO:0007669"/>
    <property type="project" value="UniProtKB-KW"/>
</dbReference>
<dbReference type="AlphaFoldDB" id="A0A212QA69"/>
<evidence type="ECO:0000256" key="7">
    <source>
        <dbReference type="ARBA" id="ARBA00022984"/>
    </source>
</evidence>
<evidence type="ECO:0000256" key="2">
    <source>
        <dbReference type="ARBA" id="ARBA00022598"/>
    </source>
</evidence>
<feature type="domain" description="Mur ligase central" evidence="14">
    <location>
        <begin position="106"/>
        <end position="295"/>
    </location>
</feature>
<keyword evidence="16" id="KW-1185">Reference proteome</keyword>
<comment type="pathway">
    <text evidence="10 11">Cell wall biogenesis; peptidoglycan biosynthesis.</text>
</comment>
<dbReference type="InterPro" id="IPR013221">
    <property type="entry name" value="Mur_ligase_cen"/>
</dbReference>
<keyword evidence="1 10" id="KW-0963">Cytoplasm</keyword>
<comment type="function">
    <text evidence="10 11">Involved in cell wall formation. Catalyzes the final step in the synthesis of UDP-N-acetylmuramoyl-pentapeptide, the precursor of murein.</text>
</comment>
<dbReference type="InterPro" id="IPR036615">
    <property type="entry name" value="Mur_ligase_C_dom_sf"/>
</dbReference>
<evidence type="ECO:0000313" key="15">
    <source>
        <dbReference type="EMBL" id="SNB56222.1"/>
    </source>
</evidence>
<evidence type="ECO:0000259" key="12">
    <source>
        <dbReference type="Pfam" id="PF01225"/>
    </source>
</evidence>
<keyword evidence="3 10" id="KW-0132">Cell division</keyword>
<comment type="caution">
    <text evidence="10">Lacks conserved residue(s) required for the propagation of feature annotation.</text>
</comment>
<dbReference type="SUPFAM" id="SSF63418">
    <property type="entry name" value="MurE/MurF N-terminal domain"/>
    <property type="match status" value="1"/>
</dbReference>
<keyword evidence="2 10" id="KW-0436">Ligase</keyword>
<evidence type="ECO:0000256" key="8">
    <source>
        <dbReference type="ARBA" id="ARBA00023306"/>
    </source>
</evidence>
<evidence type="ECO:0000256" key="4">
    <source>
        <dbReference type="ARBA" id="ARBA00022741"/>
    </source>
</evidence>
<keyword evidence="5 10" id="KW-0067">ATP-binding</keyword>
<evidence type="ECO:0000256" key="11">
    <source>
        <dbReference type="RuleBase" id="RU004136"/>
    </source>
</evidence>
<dbReference type="GO" id="GO:0051301">
    <property type="term" value="P:cell division"/>
    <property type="evidence" value="ECO:0007669"/>
    <property type="project" value="UniProtKB-KW"/>
</dbReference>
<sequence>MTPLWTAVEAEAATGGKVLGHWSVQAVSIDTRALGEKTLFVALAGENRDGHAFAPEASQAGAVVMVAREEGLPAGAPRLVVQDTLKGLEALGVTARARTDARIVAVTGSVGKTGTKEALRHVLAAQDRTHASIASYNNHWGVPLSLARMPKATRFGVFELGMNHAGEISALTRMVRPHVAIITRIAPAHLEYFGTLEKIADAKAEIFAGLEQGGVAVLPRDDVQFDRLARAARENGADIVSFGSHEAADWRLLAFEPTAEGSHVELSHKDRSLRFALGAPGRHWAQNALAVLAAVDALGGDVEAAALALAEFQPPGGRGQRRPIKVKGGMALLLDESYNANPTSMQAAIDVLGQRPGRRIAVLGDMLELGASAPDLHAGLAPLLSEAHVDLVFLAGPLMRHLFDALPTDRRGAYRPTAKELVDPVEAVLQPGDTVLVKGSLGSRMKLIVDALAGKEEVA</sequence>
<comment type="similarity">
    <text evidence="10">Belongs to the MurCDEF family. MurF subfamily.</text>
</comment>